<dbReference type="RefSeq" id="WP_008010528.1">
    <property type="nucleotide sequence ID" value="NZ_AOIT01000024.1"/>
</dbReference>
<evidence type="ECO:0000259" key="3">
    <source>
        <dbReference type="SMART" id="SM00460"/>
    </source>
</evidence>
<feature type="transmembrane region" description="Helical" evidence="2">
    <location>
        <begin position="55"/>
        <end position="73"/>
    </location>
</feature>
<dbReference type="PATRIC" id="fig|1230457.4.peg.1016"/>
<feature type="transmembrane region" description="Helical" evidence="2">
    <location>
        <begin position="180"/>
        <end position="199"/>
    </location>
</feature>
<dbReference type="SUPFAM" id="SSF54001">
    <property type="entry name" value="Cysteine proteinases"/>
    <property type="match status" value="1"/>
</dbReference>
<feature type="compositionally biased region" description="Polar residues" evidence="1">
    <location>
        <begin position="590"/>
        <end position="618"/>
    </location>
</feature>
<dbReference type="PANTHER" id="PTHR42736:SF1">
    <property type="entry name" value="PROTEIN-GLUTAMINE GAMMA-GLUTAMYLTRANSFERASE"/>
    <property type="match status" value="1"/>
</dbReference>
<feature type="domain" description="Transglutaminase-like" evidence="3">
    <location>
        <begin position="455"/>
        <end position="525"/>
    </location>
</feature>
<dbReference type="InterPro" id="IPR038765">
    <property type="entry name" value="Papain-like_cys_pep_sf"/>
</dbReference>
<dbReference type="InterPro" id="IPR052901">
    <property type="entry name" value="Bact_TGase-like"/>
</dbReference>
<dbReference type="OrthoDB" id="18481at2157"/>
<keyword evidence="2" id="KW-0472">Membrane</keyword>
<name>M0CMV7_9EURY</name>
<dbReference type="STRING" id="1230457.C476_05063"/>
<evidence type="ECO:0000256" key="2">
    <source>
        <dbReference type="SAM" id="Phobius"/>
    </source>
</evidence>
<dbReference type="EMBL" id="AOIT01000024">
    <property type="protein sequence ID" value="ELZ23214.1"/>
    <property type="molecule type" value="Genomic_DNA"/>
</dbReference>
<feature type="transmembrane region" description="Helical" evidence="2">
    <location>
        <begin position="30"/>
        <end position="49"/>
    </location>
</feature>
<dbReference type="Pfam" id="PF01841">
    <property type="entry name" value="Transglut_core"/>
    <property type="match status" value="1"/>
</dbReference>
<keyword evidence="2" id="KW-0812">Transmembrane</keyword>
<feature type="transmembrane region" description="Helical" evidence="2">
    <location>
        <begin position="158"/>
        <end position="174"/>
    </location>
</feature>
<reference evidence="4 5" key="1">
    <citation type="journal article" date="2014" name="PLoS Genet.">
        <title>Phylogenetically driven sequencing of extremely halophilic archaea reveals strategies for static and dynamic osmo-response.</title>
        <authorList>
            <person name="Becker E.A."/>
            <person name="Seitzer P.M."/>
            <person name="Tritt A."/>
            <person name="Larsen D."/>
            <person name="Krusor M."/>
            <person name="Yao A.I."/>
            <person name="Wu D."/>
            <person name="Madern D."/>
            <person name="Eisen J.A."/>
            <person name="Darling A.E."/>
            <person name="Facciotti M.T."/>
        </authorList>
    </citation>
    <scope>NUCLEOTIDE SEQUENCE [LARGE SCALE GENOMIC DNA]</scope>
    <source>
        <strain evidence="4 5">JCM 13563</strain>
    </source>
</reference>
<feature type="transmembrane region" description="Helical" evidence="2">
    <location>
        <begin position="211"/>
        <end position="229"/>
    </location>
</feature>
<accession>M0CMV7</accession>
<feature type="compositionally biased region" description="Acidic residues" evidence="1">
    <location>
        <begin position="549"/>
        <end position="558"/>
    </location>
</feature>
<feature type="transmembrane region" description="Helical" evidence="2">
    <location>
        <begin position="134"/>
        <end position="153"/>
    </location>
</feature>
<dbReference type="Gene3D" id="3.10.620.30">
    <property type="match status" value="1"/>
</dbReference>
<dbReference type="eggNOG" id="arCOG02169">
    <property type="taxonomic scope" value="Archaea"/>
</dbReference>
<dbReference type="InterPro" id="IPR002931">
    <property type="entry name" value="Transglutaminase-like"/>
</dbReference>
<dbReference type="Pfam" id="PF11992">
    <property type="entry name" value="TgpA_N"/>
    <property type="match status" value="1"/>
</dbReference>
<dbReference type="AlphaFoldDB" id="M0CMV7"/>
<dbReference type="Proteomes" id="UP000011615">
    <property type="component" value="Unassembled WGS sequence"/>
</dbReference>
<keyword evidence="2" id="KW-1133">Transmembrane helix</keyword>
<dbReference type="Pfam" id="PF13559">
    <property type="entry name" value="DUF4129"/>
    <property type="match status" value="1"/>
</dbReference>
<evidence type="ECO:0000313" key="4">
    <source>
        <dbReference type="EMBL" id="ELZ23214.1"/>
    </source>
</evidence>
<dbReference type="PANTHER" id="PTHR42736">
    <property type="entry name" value="PROTEIN-GLUTAMINE GAMMA-GLUTAMYLTRANSFERASE"/>
    <property type="match status" value="1"/>
</dbReference>
<organism evidence="4 5">
    <name type="scientific">Natrinema limicola JCM 13563</name>
    <dbReference type="NCBI Taxonomy" id="1230457"/>
    <lineage>
        <taxon>Archaea</taxon>
        <taxon>Methanobacteriati</taxon>
        <taxon>Methanobacteriota</taxon>
        <taxon>Stenosarchaea group</taxon>
        <taxon>Halobacteria</taxon>
        <taxon>Halobacteriales</taxon>
        <taxon>Natrialbaceae</taxon>
        <taxon>Natrinema</taxon>
    </lineage>
</organism>
<sequence length="776" mass="82242">MSTDASGRADERPISLETDQVDGAGAARSIALLCVLAVTASYVSVLYGITQVVGGSLSLIALVAAMLVGATVLARLIRPWTAAALALAAAGIGFGYYLTSAGVDPSVVITAADTIVSDTVALATGLPLLQMVQVGIWTLGFAPAPVFLSWYLAMRGRYGLGVVPGGAALGFLVLTGDAGMLVTVTGTLAAIGAIAAGELERHGGSIQQADLLAALFALAVVLSLSVTVVPGQPAAPTHLAQGEPGTLEATLDTAPRQSGIAGAVDLSPAVRFTVESDQRSYWRTGVYDRFTGDGWVRTGRSSRYDEPLTSPPGSGETVEQTITAETKLGVMPVAPQPITLDGDVTRRTTVSRHGQPRPDTPLSAGERYTVMSSVVDPDPAALRTAGTDYPDSVTDRYLQLPESTSSEFRSQTAEITANAQNPYETAVAIERHLESSKDYSLSVTKPDGNVAEAFTTEMEAGYCVYFATAMTQMLRAEGVPARYVTGYTSGQQIDDETYVVRGLDAHAWVEVYFPEHGWVRFDPTPGESRDAVHTGRLEQARNDGSENVDTAESDDVPVSDEASAPTGTEPGEQPEPDPNETTDPDDPNESTPVTQGNETNETPSNPATDTSGGDSITDGSLVTITRETAALGLVALVGLAAGARRTDAATRLRRKLGLYWHGRRRDPDRDVERAFARLERLLARQYRPRRRSESARAYLHALSTAANAADSTPDKTPIDARAERVVDYYERAIYGTGVSRAEADEAIAIVDELARDRLPVVGRCTATADSQHLRSQ</sequence>
<dbReference type="InterPro" id="IPR025403">
    <property type="entry name" value="TgpA-like_C"/>
</dbReference>
<dbReference type="InterPro" id="IPR021878">
    <property type="entry name" value="TgpA_N"/>
</dbReference>
<dbReference type="SMART" id="SM00460">
    <property type="entry name" value="TGc"/>
    <property type="match status" value="1"/>
</dbReference>
<evidence type="ECO:0000256" key="1">
    <source>
        <dbReference type="SAM" id="MobiDB-lite"/>
    </source>
</evidence>
<protein>
    <submittedName>
        <fullName evidence="4">Transglutaminase domain-containing protein</fullName>
    </submittedName>
</protein>
<feature type="region of interest" description="Disordered" evidence="1">
    <location>
        <begin position="537"/>
        <end position="618"/>
    </location>
</feature>
<feature type="transmembrane region" description="Helical" evidence="2">
    <location>
        <begin position="80"/>
        <end position="98"/>
    </location>
</feature>
<keyword evidence="5" id="KW-1185">Reference proteome</keyword>
<gene>
    <name evidence="4" type="ORF">C476_05063</name>
</gene>
<feature type="compositionally biased region" description="Acidic residues" evidence="1">
    <location>
        <begin position="572"/>
        <end position="588"/>
    </location>
</feature>
<proteinExistence type="predicted"/>
<comment type="caution">
    <text evidence="4">The sequence shown here is derived from an EMBL/GenBank/DDBJ whole genome shotgun (WGS) entry which is preliminary data.</text>
</comment>
<evidence type="ECO:0000313" key="5">
    <source>
        <dbReference type="Proteomes" id="UP000011615"/>
    </source>
</evidence>